<name>A0ABT3ZZM4_9BACT</name>
<comment type="caution">
    <text evidence="3">The sequence shown here is derived from an EMBL/GenBank/DDBJ whole genome shotgun (WGS) entry which is preliminary data.</text>
</comment>
<evidence type="ECO:0000313" key="4">
    <source>
        <dbReference type="Proteomes" id="UP001207654"/>
    </source>
</evidence>
<dbReference type="Proteomes" id="UP001207654">
    <property type="component" value="Unassembled WGS sequence"/>
</dbReference>
<evidence type="ECO:0008006" key="5">
    <source>
        <dbReference type="Google" id="ProtNLM"/>
    </source>
</evidence>
<accession>A0ABT3ZZM4</accession>
<protein>
    <recommendedName>
        <fullName evidence="5">Protein kinase</fullName>
    </recommendedName>
</protein>
<keyword evidence="2" id="KW-0812">Transmembrane</keyword>
<organism evidence="3 4">
    <name type="scientific">Archangium lansingense</name>
    <dbReference type="NCBI Taxonomy" id="2995310"/>
    <lineage>
        <taxon>Bacteria</taxon>
        <taxon>Pseudomonadati</taxon>
        <taxon>Myxococcota</taxon>
        <taxon>Myxococcia</taxon>
        <taxon>Myxococcales</taxon>
        <taxon>Cystobacterineae</taxon>
        <taxon>Archangiaceae</taxon>
        <taxon>Archangium</taxon>
    </lineage>
</organism>
<feature type="region of interest" description="Disordered" evidence="1">
    <location>
        <begin position="188"/>
        <end position="208"/>
    </location>
</feature>
<evidence type="ECO:0000256" key="2">
    <source>
        <dbReference type="SAM" id="Phobius"/>
    </source>
</evidence>
<proteinExistence type="predicted"/>
<gene>
    <name evidence="3" type="ORF">OV287_10145</name>
</gene>
<keyword evidence="2" id="KW-0472">Membrane</keyword>
<dbReference type="EMBL" id="JAPNKA010000001">
    <property type="protein sequence ID" value="MCY1074850.1"/>
    <property type="molecule type" value="Genomic_DNA"/>
</dbReference>
<sequence>MTATKKKDRRLGPFQLGKRHKHAAAELGHIHEARNVQTGAPALVMLPGSRPTWGPKKNWQVRASFQVTPPFIALEMERAPISGRLAELADLLTLLLAGLEAVRDNARMRAHLTGTPMGRRLGFPSLKRLAVAGLAVLALGGGFWFGMGIRSMESPTPPPSIPGIGGLADYGRPSSFLVDGETRGPAGISYPLPDKPFSNQAKPPCRTGRDEVAINGGCWVALERRPPCHEEQAEYQGKCYLPVSTREPRPPQSLSP</sequence>
<feature type="transmembrane region" description="Helical" evidence="2">
    <location>
        <begin position="129"/>
        <end position="147"/>
    </location>
</feature>
<keyword evidence="4" id="KW-1185">Reference proteome</keyword>
<reference evidence="3 4" key="1">
    <citation type="submission" date="2022-11" db="EMBL/GenBank/DDBJ databases">
        <title>Minimal conservation of predation-associated metabolite biosynthetic gene clusters underscores biosynthetic potential of Myxococcota including descriptions for ten novel species: Archangium lansinium sp. nov., Myxococcus landrumus sp. nov., Nannocystis bai.</title>
        <authorList>
            <person name="Ahearne A."/>
            <person name="Stevens C."/>
            <person name="Phillips K."/>
        </authorList>
    </citation>
    <scope>NUCLEOTIDE SEQUENCE [LARGE SCALE GENOMIC DNA]</scope>
    <source>
        <strain evidence="3 4">MIWBW</strain>
    </source>
</reference>
<evidence type="ECO:0000313" key="3">
    <source>
        <dbReference type="EMBL" id="MCY1074850.1"/>
    </source>
</evidence>
<keyword evidence="2" id="KW-1133">Transmembrane helix</keyword>
<dbReference type="RefSeq" id="WP_267533806.1">
    <property type="nucleotide sequence ID" value="NZ_JAPNKA010000001.1"/>
</dbReference>
<evidence type="ECO:0000256" key="1">
    <source>
        <dbReference type="SAM" id="MobiDB-lite"/>
    </source>
</evidence>